<evidence type="ECO:0000313" key="3">
    <source>
        <dbReference type="EMBL" id="MCU6663031.1"/>
    </source>
</evidence>
<organism evidence="3 4">
    <name type="scientific">Silvania hatchlandensis</name>
    <dbReference type="NCBI Taxonomy" id="2926469"/>
    <lineage>
        <taxon>Bacteria</taxon>
        <taxon>Pseudomonadati</taxon>
        <taxon>Pseudomonadota</taxon>
        <taxon>Gammaproteobacteria</taxon>
        <taxon>Enterobacterales</taxon>
        <taxon>Enterobacteriaceae</taxon>
        <taxon>Silvania</taxon>
    </lineage>
</organism>
<dbReference type="RefSeq" id="WP_271280813.1">
    <property type="nucleotide sequence ID" value="NZ_JAMGZK010000034.1"/>
</dbReference>
<dbReference type="CDD" id="cd04182">
    <property type="entry name" value="GT_2_like_f"/>
    <property type="match status" value="1"/>
</dbReference>
<reference evidence="3" key="1">
    <citation type="submission" date="2022-05" db="EMBL/GenBank/DDBJ databases">
        <title>Description of a novel species of Leclercia; Leclercia tamurae and the Proposal for a Novel Genus Silvania gen. nov. Containing Two Novel Species Silvania hatchlandensis sp. nov. and Silvania confinis sp. nov. Isolated from the Rhizosphere of Oak.</title>
        <authorList>
            <person name="Maddock D.W."/>
            <person name="Brady C.L."/>
            <person name="Denman S."/>
            <person name="Arnold D."/>
        </authorList>
    </citation>
    <scope>NUCLEOTIDE SEQUENCE</scope>
    <source>
        <strain evidence="3">H19S6</strain>
    </source>
</reference>
<feature type="domain" description="MobA-like NTP transferase" evidence="2">
    <location>
        <begin position="6"/>
        <end position="145"/>
    </location>
</feature>
<proteinExistence type="predicted"/>
<dbReference type="SUPFAM" id="SSF53448">
    <property type="entry name" value="Nucleotide-diphospho-sugar transferases"/>
    <property type="match status" value="1"/>
</dbReference>
<accession>A0A9J6PRL9</accession>
<dbReference type="AlphaFoldDB" id="A0A9J6PRL9"/>
<evidence type="ECO:0000259" key="2">
    <source>
        <dbReference type="Pfam" id="PF12804"/>
    </source>
</evidence>
<dbReference type="InterPro" id="IPR029044">
    <property type="entry name" value="Nucleotide-diphossugar_trans"/>
</dbReference>
<dbReference type="Pfam" id="PF12804">
    <property type="entry name" value="NTP_transf_3"/>
    <property type="match status" value="1"/>
</dbReference>
<dbReference type="PANTHER" id="PTHR43777:SF1">
    <property type="entry name" value="MOLYBDENUM COFACTOR CYTIDYLYLTRANSFERASE"/>
    <property type="match status" value="1"/>
</dbReference>
<evidence type="ECO:0000313" key="4">
    <source>
        <dbReference type="Proteomes" id="UP001063816"/>
    </source>
</evidence>
<name>A0A9J6PRL9_9ENTR</name>
<evidence type="ECO:0000256" key="1">
    <source>
        <dbReference type="ARBA" id="ARBA00022842"/>
    </source>
</evidence>
<dbReference type="InterPro" id="IPR025877">
    <property type="entry name" value="MobA-like_NTP_Trfase"/>
</dbReference>
<dbReference type="Gene3D" id="3.90.550.10">
    <property type="entry name" value="Spore Coat Polysaccharide Biosynthesis Protein SpsA, Chain A"/>
    <property type="match status" value="1"/>
</dbReference>
<keyword evidence="1" id="KW-0460">Magnesium</keyword>
<dbReference type="GO" id="GO:0016779">
    <property type="term" value="F:nucleotidyltransferase activity"/>
    <property type="evidence" value="ECO:0007669"/>
    <property type="project" value="UniProtKB-ARBA"/>
</dbReference>
<dbReference type="EMBL" id="JAMGZK010000034">
    <property type="protein sequence ID" value="MCU6663031.1"/>
    <property type="molecule type" value="Genomic_DNA"/>
</dbReference>
<dbReference type="PANTHER" id="PTHR43777">
    <property type="entry name" value="MOLYBDENUM COFACTOR CYTIDYLYLTRANSFERASE"/>
    <property type="match status" value="1"/>
</dbReference>
<comment type="caution">
    <text evidence="3">The sequence shown here is derived from an EMBL/GenBank/DDBJ whole genome shotgun (WGS) entry which is preliminary data.</text>
</comment>
<dbReference type="Proteomes" id="UP001063816">
    <property type="component" value="Unassembled WGS sequence"/>
</dbReference>
<gene>
    <name evidence="3" type="ORF">M8014_01580</name>
</gene>
<keyword evidence="4" id="KW-1185">Reference proteome</keyword>
<protein>
    <submittedName>
        <fullName evidence="3">Nucleotidyltransferase family protein</fullName>
    </submittedName>
</protein>
<sequence length="183" mass="19724">MASPVVIILAAGRGERFLASGGMSHKLDALLGGESVLTRVIQAVDAAHLPWYLVRPEGGTRGMGESVALGVQATRHAPGWLILPADLPLVQPHSLQRVADGLAENMIVVPHYHQQQGHPVGFRREYGPALRALSGDRGAKQIVMRARQQGEVKDISLSDYGIVLDIDTLADLRAAQQVYECHS</sequence>